<proteinExistence type="predicted"/>
<gene>
    <name evidence="2" type="primary">TRPT1</name>
    <name evidence="2" type="ORF">SPIL2461_LOCUS20962</name>
</gene>
<dbReference type="Proteomes" id="UP000649617">
    <property type="component" value="Unassembled WGS sequence"/>
</dbReference>
<feature type="non-terminal residue" evidence="2">
    <location>
        <position position="1"/>
    </location>
</feature>
<dbReference type="EMBL" id="CAJNIZ010045817">
    <property type="protein sequence ID" value="CAE7730742.1"/>
    <property type="molecule type" value="Genomic_DNA"/>
</dbReference>
<organism evidence="2 3">
    <name type="scientific">Symbiodinium pilosum</name>
    <name type="common">Dinoflagellate</name>
    <dbReference type="NCBI Taxonomy" id="2952"/>
    <lineage>
        <taxon>Eukaryota</taxon>
        <taxon>Sar</taxon>
        <taxon>Alveolata</taxon>
        <taxon>Dinophyceae</taxon>
        <taxon>Suessiales</taxon>
        <taxon>Symbiodiniaceae</taxon>
        <taxon>Symbiodinium</taxon>
    </lineage>
</organism>
<feature type="transmembrane region" description="Helical" evidence="1">
    <location>
        <begin position="585"/>
        <end position="604"/>
    </location>
</feature>
<name>A0A812XIW4_SYMPI</name>
<dbReference type="AlphaFoldDB" id="A0A812XIW4"/>
<sequence>ESRDIEGPRRVEEVTVAGASVRETTTKVVTTVKEQVWGFSVSYQLVAFRGVGASEEDRMVFRSRSGRVEIKTQTKQSPFPEVKTHKLDPVNISWMLRSLREDATRWATFTICREDAKCRTPTRNPEVQAAQKHFQQFQIWARSLLHYMKEMCGKVDTTRLDLSVLDKDSVFQPVLPLLEDPETKELVQVSEGGDLIDLSQQADGARGAVLSLGDANRFLQEERRSLEAKFGELAQAFPQSESVVTVAEAQLMAAVLHSSEVCQQYHDALKYVEDLLRKQLIAAIGKEVTPADFGEYMTFHSRKLFADAFAPQPFCFAVRRSELHSPEGTVSIEKTGSEAVSTMVAQTEASWPMEFALNASSSVSFVGQHYLHAFLSHQFSGQSSSSFSLLSRARQFSSMIVLVGRVISSTAFDPKHAFIVQNKDELSIPLQLSTIPTPREFRDAIESLSPEQQKFAKAIRSMQLESTLFGLVVVHIKPQLEKVLNLPSDSLTKEIKLTQELMQLFIKYQIPSDLLSFSGGACNSECVNTSCNRDSRRIVAHCCQNVVMAAQAYEATSTRNGAKPVVATMVDVLHVIEGIFNKTDYAVIGLLTVLVIAVVFTPLFKMVDSLPGRCATLGATLYYYARWQIDVARIPMKTDHPTDADKIEFFRMTRNAYLLYSGIVLALFSFTVARLRGRIDELEAKSHRD</sequence>
<comment type="caution">
    <text evidence="2">The sequence shown here is derived from an EMBL/GenBank/DDBJ whole genome shotgun (WGS) entry which is preliminary data.</text>
</comment>
<evidence type="ECO:0000313" key="3">
    <source>
        <dbReference type="Proteomes" id="UP000649617"/>
    </source>
</evidence>
<protein>
    <submittedName>
        <fullName evidence="2">TRPT1 protein</fullName>
    </submittedName>
</protein>
<accession>A0A812XIW4</accession>
<evidence type="ECO:0000313" key="2">
    <source>
        <dbReference type="EMBL" id="CAE7730742.1"/>
    </source>
</evidence>
<reference evidence="2" key="1">
    <citation type="submission" date="2021-02" db="EMBL/GenBank/DDBJ databases">
        <authorList>
            <person name="Dougan E. K."/>
            <person name="Rhodes N."/>
            <person name="Thang M."/>
            <person name="Chan C."/>
        </authorList>
    </citation>
    <scope>NUCLEOTIDE SEQUENCE</scope>
</reference>
<keyword evidence="1" id="KW-0812">Transmembrane</keyword>
<evidence type="ECO:0000256" key="1">
    <source>
        <dbReference type="SAM" id="Phobius"/>
    </source>
</evidence>
<keyword evidence="1" id="KW-0472">Membrane</keyword>
<keyword evidence="1" id="KW-1133">Transmembrane helix</keyword>
<dbReference type="OrthoDB" id="422042at2759"/>
<keyword evidence="3" id="KW-1185">Reference proteome</keyword>
<feature type="transmembrane region" description="Helical" evidence="1">
    <location>
        <begin position="656"/>
        <end position="675"/>
    </location>
</feature>